<feature type="transmembrane region" description="Helical" evidence="8">
    <location>
        <begin position="347"/>
        <end position="368"/>
    </location>
</feature>
<dbReference type="RefSeq" id="WP_172161819.1">
    <property type="nucleotide sequence ID" value="NZ_CP053564.1"/>
</dbReference>
<feature type="transmembrane region" description="Helical" evidence="8">
    <location>
        <begin position="25"/>
        <end position="49"/>
    </location>
</feature>
<keyword evidence="5 8" id="KW-0812">Transmembrane</keyword>
<proteinExistence type="predicted"/>
<reference evidence="9 10" key="1">
    <citation type="submission" date="2020-05" db="EMBL/GenBank/DDBJ databases">
        <authorList>
            <person name="Mo P."/>
        </authorList>
    </citation>
    <scope>NUCLEOTIDE SEQUENCE [LARGE SCALE GENOMIC DNA]</scope>
    <source>
        <strain evidence="9 10">Gen01</strain>
    </source>
</reference>
<keyword evidence="3" id="KW-0328">Glycosyltransferase</keyword>
<organism evidence="9 10">
    <name type="scientific">Pseudonocardia broussonetiae</name>
    <dbReference type="NCBI Taxonomy" id="2736640"/>
    <lineage>
        <taxon>Bacteria</taxon>
        <taxon>Bacillati</taxon>
        <taxon>Actinomycetota</taxon>
        <taxon>Actinomycetes</taxon>
        <taxon>Pseudonocardiales</taxon>
        <taxon>Pseudonocardiaceae</taxon>
        <taxon>Pseudonocardia</taxon>
    </lineage>
</organism>
<gene>
    <name evidence="9" type="ORF">HOP40_22850</name>
</gene>
<keyword evidence="4 9" id="KW-0808">Transferase</keyword>
<dbReference type="Proteomes" id="UP000505377">
    <property type="component" value="Chromosome"/>
</dbReference>
<feature type="transmembrane region" description="Helical" evidence="8">
    <location>
        <begin position="70"/>
        <end position="91"/>
    </location>
</feature>
<keyword evidence="2" id="KW-1003">Cell membrane</keyword>
<keyword evidence="10" id="KW-1185">Reference proteome</keyword>
<dbReference type="InterPro" id="IPR050297">
    <property type="entry name" value="LipidA_mod_glycosyltrf_83"/>
</dbReference>
<evidence type="ECO:0000256" key="3">
    <source>
        <dbReference type="ARBA" id="ARBA00022676"/>
    </source>
</evidence>
<evidence type="ECO:0000256" key="5">
    <source>
        <dbReference type="ARBA" id="ARBA00022692"/>
    </source>
</evidence>
<feature type="transmembrane region" description="Helical" evidence="8">
    <location>
        <begin position="204"/>
        <end position="220"/>
    </location>
</feature>
<comment type="subcellular location">
    <subcellularLocation>
        <location evidence="1">Cell membrane</location>
        <topology evidence="1">Multi-pass membrane protein</topology>
    </subcellularLocation>
</comment>
<feature type="transmembrane region" description="Helical" evidence="8">
    <location>
        <begin position="182"/>
        <end position="198"/>
    </location>
</feature>
<accession>A0A6M6JM37</accession>
<dbReference type="PANTHER" id="PTHR33908">
    <property type="entry name" value="MANNOSYLTRANSFERASE YKCB-RELATED"/>
    <property type="match status" value="1"/>
</dbReference>
<feature type="transmembrane region" description="Helical" evidence="8">
    <location>
        <begin position="380"/>
        <end position="403"/>
    </location>
</feature>
<sequence length="549" mass="57157">MTALLDRPRPARHDAPPAPRPVARFVLPVALALYATAAAVLVLGFDSIMEDALSRLSAASSVWSALDPKLAAVGFVWTPLPALLMVPFTPLRVLWPELVSTGLLAALLSAVAMAGAVAALHGLLGDLRVRPAARWTLTVLFALHPLVLVYSANGMTEALLLLFLLLATRRLLVWMRDGERADATHLVAAGLFLGLGYLARYEAIVAAAAVTVLVAATTALRTRRGPDRVPNVLVDALLVGLPAAAAFVLWAVVSWAVVGSPFEQFTSVYGNSALVAGGTGGAAGTADVGRQLLWLVPLAPLVLVAAAVRAVRRRDPVVLVPVVLFGSVLAFEWVLHLAGSLFGFLRYQIALVPLVAVLLGVLLSRGALAAGARRGPSWRTAGAVGLVAVVLGSALASSAVLVLTRPELASQEHLRVAPVVAALAGEADPDPGANGMWADDRALAARLDALDLPAGSVLADSGSAFAVVAASRNPRQFVITSDDGFSAALADPPAHVRYLLRNERGGVDTVRATWPDLGAAGGPSWARLVAEHPGAGRWSYAWTLWEVGA</sequence>
<evidence type="ECO:0000256" key="7">
    <source>
        <dbReference type="ARBA" id="ARBA00023136"/>
    </source>
</evidence>
<feature type="transmembrane region" description="Helical" evidence="8">
    <location>
        <begin position="103"/>
        <end position="123"/>
    </location>
</feature>
<keyword evidence="7 8" id="KW-0472">Membrane</keyword>
<dbReference type="GO" id="GO:0009103">
    <property type="term" value="P:lipopolysaccharide biosynthetic process"/>
    <property type="evidence" value="ECO:0007669"/>
    <property type="project" value="UniProtKB-ARBA"/>
</dbReference>
<evidence type="ECO:0000256" key="8">
    <source>
        <dbReference type="SAM" id="Phobius"/>
    </source>
</evidence>
<evidence type="ECO:0000256" key="4">
    <source>
        <dbReference type="ARBA" id="ARBA00022679"/>
    </source>
</evidence>
<evidence type="ECO:0000256" key="1">
    <source>
        <dbReference type="ARBA" id="ARBA00004651"/>
    </source>
</evidence>
<dbReference type="GO" id="GO:0005886">
    <property type="term" value="C:plasma membrane"/>
    <property type="evidence" value="ECO:0007669"/>
    <property type="project" value="UniProtKB-SubCell"/>
</dbReference>
<dbReference type="PANTHER" id="PTHR33908:SF3">
    <property type="entry name" value="UNDECAPRENYL PHOSPHATE-ALPHA-4-AMINO-4-DEOXY-L-ARABINOSE ARABINOSYL TRANSFERASE"/>
    <property type="match status" value="1"/>
</dbReference>
<protein>
    <submittedName>
        <fullName evidence="9">Phospholipid carrier-dependent glycosyltransferase</fullName>
    </submittedName>
</protein>
<feature type="transmembrane region" description="Helical" evidence="8">
    <location>
        <begin position="232"/>
        <end position="258"/>
    </location>
</feature>
<dbReference type="GO" id="GO:0010041">
    <property type="term" value="P:response to iron(III) ion"/>
    <property type="evidence" value="ECO:0007669"/>
    <property type="project" value="TreeGrafter"/>
</dbReference>
<evidence type="ECO:0000313" key="9">
    <source>
        <dbReference type="EMBL" id="QJY48283.1"/>
    </source>
</evidence>
<feature type="transmembrane region" description="Helical" evidence="8">
    <location>
        <begin position="292"/>
        <end position="311"/>
    </location>
</feature>
<evidence type="ECO:0000256" key="6">
    <source>
        <dbReference type="ARBA" id="ARBA00022989"/>
    </source>
</evidence>
<evidence type="ECO:0000256" key="2">
    <source>
        <dbReference type="ARBA" id="ARBA00022475"/>
    </source>
</evidence>
<name>A0A6M6JM37_9PSEU</name>
<feature type="transmembrane region" description="Helical" evidence="8">
    <location>
        <begin position="318"/>
        <end position="335"/>
    </location>
</feature>
<evidence type="ECO:0000313" key="10">
    <source>
        <dbReference type="Proteomes" id="UP000505377"/>
    </source>
</evidence>
<dbReference type="EMBL" id="CP053564">
    <property type="protein sequence ID" value="QJY48283.1"/>
    <property type="molecule type" value="Genomic_DNA"/>
</dbReference>
<dbReference type="GO" id="GO:0016763">
    <property type="term" value="F:pentosyltransferase activity"/>
    <property type="evidence" value="ECO:0007669"/>
    <property type="project" value="TreeGrafter"/>
</dbReference>
<dbReference type="KEGG" id="pbro:HOP40_22850"/>
<keyword evidence="6 8" id="KW-1133">Transmembrane helix</keyword>
<dbReference type="AlphaFoldDB" id="A0A6M6JM37"/>